<evidence type="ECO:0000259" key="3">
    <source>
        <dbReference type="Pfam" id="PF01841"/>
    </source>
</evidence>
<reference evidence="4 5" key="1">
    <citation type="submission" date="2022-10" db="EMBL/GenBank/DDBJ databases">
        <title>Paucibacter sp. hw1 Genome sequencing.</title>
        <authorList>
            <person name="Park S."/>
        </authorList>
    </citation>
    <scope>NUCLEOTIDE SEQUENCE [LARGE SCALE GENOMIC DNA]</scope>
    <source>
        <strain evidence="5">hw1</strain>
    </source>
</reference>
<dbReference type="InterPro" id="IPR002931">
    <property type="entry name" value="Transglutaminase-like"/>
</dbReference>
<evidence type="ECO:0000313" key="5">
    <source>
        <dbReference type="Proteomes" id="UP001221189"/>
    </source>
</evidence>
<keyword evidence="2" id="KW-0732">Signal</keyword>
<dbReference type="PANTHER" id="PTHR44998">
    <property type="match status" value="1"/>
</dbReference>
<proteinExistence type="predicted"/>
<organism evidence="4 5">
    <name type="scientific">Roseateles albus</name>
    <dbReference type="NCBI Taxonomy" id="2987525"/>
    <lineage>
        <taxon>Bacteria</taxon>
        <taxon>Pseudomonadati</taxon>
        <taxon>Pseudomonadota</taxon>
        <taxon>Betaproteobacteria</taxon>
        <taxon>Burkholderiales</taxon>
        <taxon>Sphaerotilaceae</taxon>
        <taxon>Roseateles</taxon>
    </lineage>
</organism>
<dbReference type="InterPro" id="IPR019734">
    <property type="entry name" value="TPR_rpt"/>
</dbReference>
<dbReference type="RefSeq" id="WP_273601254.1">
    <property type="nucleotide sequence ID" value="NZ_JAQQXT010000010.1"/>
</dbReference>
<accession>A0ABT5KGM3</accession>
<evidence type="ECO:0000256" key="1">
    <source>
        <dbReference type="PROSITE-ProRule" id="PRU00339"/>
    </source>
</evidence>
<dbReference type="InterPro" id="IPR011990">
    <property type="entry name" value="TPR-like_helical_dom_sf"/>
</dbReference>
<gene>
    <name evidence="4" type="ORF">PRZ03_15910</name>
</gene>
<dbReference type="PROSITE" id="PS50005">
    <property type="entry name" value="TPR"/>
    <property type="match status" value="1"/>
</dbReference>
<dbReference type="Gene3D" id="3.10.620.30">
    <property type="match status" value="1"/>
</dbReference>
<feature type="domain" description="Transglutaminase-like" evidence="3">
    <location>
        <begin position="80"/>
        <end position="139"/>
    </location>
</feature>
<dbReference type="EMBL" id="JAQQXT010000010">
    <property type="protein sequence ID" value="MDC8773073.1"/>
    <property type="molecule type" value="Genomic_DNA"/>
</dbReference>
<feature type="chain" id="PRO_5046547893" evidence="2">
    <location>
        <begin position="22"/>
        <end position="393"/>
    </location>
</feature>
<evidence type="ECO:0000256" key="2">
    <source>
        <dbReference type="SAM" id="SignalP"/>
    </source>
</evidence>
<sequence length="393" mass="44044">MKSCSRALITFTLSFSLLGCASVAPLQPPPPQLFHDALFKPTEQDINAERVFAFSPAMQEYLDFGMRAQLRSKGSRQGLLDALYNRSSLQLEYDSGDTRDAAQAFSDRKGNCLSLVIMTAAFAKQLGLPVRYQSVYVDEIWSRSGDLYFLSGHVNLSLGRSLAEGRERVDDGSMLTVDFVRHPPGSRQRMQVIEEHTIVAMFMNNRAAENLQAGQIDAAYWWVRAALNADPKMLAAYNTLGVVYRRHGDLALAEAPLRHVLAQEPANTQAMSNLSLLLGDLGRHEEAAQWAQTLAQLQPYPPYKFFDLGLAAMRAGDYKKARDLFGKEIERSAYFHEFHFWMALANYGLGDIVAARQELGLAVENSTTPQDRQLYTSKLDLLKPRRPVFSLLQ</sequence>
<dbReference type="PROSITE" id="PS51257">
    <property type="entry name" value="PROKAR_LIPOPROTEIN"/>
    <property type="match status" value="1"/>
</dbReference>
<evidence type="ECO:0000313" key="4">
    <source>
        <dbReference type="EMBL" id="MDC8773073.1"/>
    </source>
</evidence>
<keyword evidence="5" id="KW-1185">Reference proteome</keyword>
<protein>
    <submittedName>
        <fullName evidence="4">Tetratricopeptide repeat protein</fullName>
    </submittedName>
</protein>
<dbReference type="SMART" id="SM00028">
    <property type="entry name" value="TPR"/>
    <property type="match status" value="4"/>
</dbReference>
<dbReference type="Pfam" id="PF13432">
    <property type="entry name" value="TPR_16"/>
    <property type="match status" value="2"/>
</dbReference>
<comment type="caution">
    <text evidence="4">The sequence shown here is derived from an EMBL/GenBank/DDBJ whole genome shotgun (WGS) entry which is preliminary data.</text>
</comment>
<dbReference type="Gene3D" id="1.25.40.10">
    <property type="entry name" value="Tetratricopeptide repeat domain"/>
    <property type="match status" value="1"/>
</dbReference>
<feature type="repeat" description="TPR" evidence="1">
    <location>
        <begin position="234"/>
        <end position="267"/>
    </location>
</feature>
<dbReference type="Proteomes" id="UP001221189">
    <property type="component" value="Unassembled WGS sequence"/>
</dbReference>
<dbReference type="Pfam" id="PF01841">
    <property type="entry name" value="Transglut_core"/>
    <property type="match status" value="1"/>
</dbReference>
<dbReference type="SUPFAM" id="SSF48452">
    <property type="entry name" value="TPR-like"/>
    <property type="match status" value="1"/>
</dbReference>
<name>A0ABT5KGM3_9BURK</name>
<dbReference type="PANTHER" id="PTHR44998:SF1">
    <property type="entry name" value="UDP-N-ACETYLGLUCOSAMINE--PEPTIDE N-ACETYLGLUCOSAMINYLTRANSFERASE 110 KDA SUBUNIT"/>
    <property type="match status" value="1"/>
</dbReference>
<keyword evidence="1" id="KW-0802">TPR repeat</keyword>
<feature type="signal peptide" evidence="2">
    <location>
        <begin position="1"/>
        <end position="21"/>
    </location>
</feature>